<keyword evidence="10" id="KW-1185">Reference proteome</keyword>
<evidence type="ECO:0000256" key="3">
    <source>
        <dbReference type="ARBA" id="ARBA00024195"/>
    </source>
</evidence>
<dbReference type="Pfam" id="PF00431">
    <property type="entry name" value="CUB"/>
    <property type="match status" value="2"/>
</dbReference>
<evidence type="ECO:0000256" key="4">
    <source>
        <dbReference type="PROSITE-ProRule" id="PRU00059"/>
    </source>
</evidence>
<evidence type="ECO:0000259" key="8">
    <source>
        <dbReference type="PROSITE" id="PS50240"/>
    </source>
</evidence>
<dbReference type="AlphaFoldDB" id="A0A6A4W719"/>
<organism evidence="9 10">
    <name type="scientific">Amphibalanus amphitrite</name>
    <name type="common">Striped barnacle</name>
    <name type="synonym">Balanus amphitrite</name>
    <dbReference type="NCBI Taxonomy" id="1232801"/>
    <lineage>
        <taxon>Eukaryota</taxon>
        <taxon>Metazoa</taxon>
        <taxon>Ecdysozoa</taxon>
        <taxon>Arthropoda</taxon>
        <taxon>Crustacea</taxon>
        <taxon>Multicrustacea</taxon>
        <taxon>Cirripedia</taxon>
        <taxon>Thoracica</taxon>
        <taxon>Thoracicalcarea</taxon>
        <taxon>Balanomorpha</taxon>
        <taxon>Balanoidea</taxon>
        <taxon>Balanidae</taxon>
        <taxon>Amphibalaninae</taxon>
        <taxon>Amphibalanus</taxon>
    </lineage>
</organism>
<evidence type="ECO:0000256" key="1">
    <source>
        <dbReference type="ARBA" id="ARBA00022729"/>
    </source>
</evidence>
<dbReference type="InterPro" id="IPR043504">
    <property type="entry name" value="Peptidase_S1_PA_chymotrypsin"/>
</dbReference>
<dbReference type="PANTHER" id="PTHR24252:SF7">
    <property type="entry name" value="HYALIN"/>
    <property type="match status" value="1"/>
</dbReference>
<dbReference type="GO" id="GO:0004252">
    <property type="term" value="F:serine-type endopeptidase activity"/>
    <property type="evidence" value="ECO:0007669"/>
    <property type="project" value="InterPro"/>
</dbReference>
<dbReference type="Proteomes" id="UP000440578">
    <property type="component" value="Unassembled WGS sequence"/>
</dbReference>
<dbReference type="SMART" id="SM00042">
    <property type="entry name" value="CUB"/>
    <property type="match status" value="2"/>
</dbReference>
<dbReference type="OrthoDB" id="6356043at2759"/>
<keyword evidence="6" id="KW-0472">Membrane</keyword>
<evidence type="ECO:0000256" key="2">
    <source>
        <dbReference type="ARBA" id="ARBA00023157"/>
    </source>
</evidence>
<accession>A0A6A4W719</accession>
<proteinExistence type="inferred from homology"/>
<dbReference type="PRINTS" id="PR00722">
    <property type="entry name" value="CHYMOTRYPSIN"/>
</dbReference>
<evidence type="ECO:0000313" key="9">
    <source>
        <dbReference type="EMBL" id="KAF0303587.1"/>
    </source>
</evidence>
<comment type="caution">
    <text evidence="9">The sequence shown here is derived from an EMBL/GenBank/DDBJ whole genome shotgun (WGS) entry which is preliminary data.</text>
</comment>
<dbReference type="EMBL" id="VIIS01000929">
    <property type="protein sequence ID" value="KAF0303587.1"/>
    <property type="molecule type" value="Genomic_DNA"/>
</dbReference>
<gene>
    <name evidence="9" type="primary">CTRB1_0</name>
    <name evidence="9" type="ORF">FJT64_024472</name>
</gene>
<dbReference type="FunFam" id="2.40.10.10:FF:000068">
    <property type="entry name" value="transmembrane protease serine 2"/>
    <property type="match status" value="1"/>
</dbReference>
<reference evidence="9 10" key="1">
    <citation type="submission" date="2019-07" db="EMBL/GenBank/DDBJ databases">
        <title>Draft genome assembly of a fouling barnacle, Amphibalanus amphitrite (Darwin, 1854): The first reference genome for Thecostraca.</title>
        <authorList>
            <person name="Kim W."/>
        </authorList>
    </citation>
    <scope>NUCLEOTIDE SEQUENCE [LARGE SCALE GENOMIC DNA]</scope>
    <source>
        <strain evidence="9">SNU_AA5</strain>
        <tissue evidence="9">Soma without cirri and trophi</tissue>
    </source>
</reference>
<dbReference type="FunFam" id="2.40.10.10:FF:000002">
    <property type="entry name" value="Transmembrane protease serine"/>
    <property type="match status" value="1"/>
</dbReference>
<dbReference type="InterPro" id="IPR001314">
    <property type="entry name" value="Peptidase_S1A"/>
</dbReference>
<dbReference type="InterPro" id="IPR031305">
    <property type="entry name" value="Casein_CS"/>
</dbReference>
<keyword evidence="6" id="KW-1133">Transmembrane helix</keyword>
<sequence>MRHFEVVAMTCPGGINRVCPAVLSSQSALAARRGHRMKTCQLLVLGCLLAGALALPSTLQDKEGRYKTGKLSAEKPTFDGMKPHLDGMKKPASDDKKTALLGDTGTPSVRSGAVSCGSHVINEGSSAVIESPNYPSNYNSYAYCAYSFTTDTGKELQMNCETFELEGDEGDQGDEDEGDQWCEFDWLRVNDVMYCGTRGPSAVGGSRLDIVFFSDESVVEKGYRCTVTVVEPTVVPAGSQLGCGTSRLARGKYTITDGDGDYGNNVDCYYQLYADQAGDQLSVTCSQFDVEDSWKCGGDWLSLNGIRYCSTSGPSDVAAIDRMSFHWHTDSSEVRPGFGCTVTVGETPPPSDACACGQVNRASRIVGGEETEANEYPWQAAIYRIDRDLTFCGGTVINSLYVLTSARCTARSSASDIQVQLRKHLTGQDDNEIRFNVAQIKVHPNNDWTHQYDFALLKLATAITFPADNKIAPACMPTASNDFVSADAIVTGFGTTSHSGPKPDTLHEVTVPIISYSECASAYGDKRTITSSMICTDNADRKGWCTGDHGGPLVSLENDRYSLVGVVSRSIGCAAERYPGVYARVTDALSWIWTSAADGEYCRDPAAN</sequence>
<dbReference type="Gene3D" id="2.40.10.10">
    <property type="entry name" value="Trypsin-like serine proteases"/>
    <property type="match status" value="1"/>
</dbReference>
<keyword evidence="1" id="KW-0732">Signal</keyword>
<feature type="domain" description="CUB" evidence="7">
    <location>
        <begin position="116"/>
        <end position="230"/>
    </location>
</feature>
<dbReference type="PROSITE" id="PS01180">
    <property type="entry name" value="CUB"/>
    <property type="match status" value="1"/>
</dbReference>
<evidence type="ECO:0000256" key="6">
    <source>
        <dbReference type="SAM" id="Phobius"/>
    </source>
</evidence>
<dbReference type="InterPro" id="IPR001254">
    <property type="entry name" value="Trypsin_dom"/>
</dbReference>
<feature type="domain" description="Peptidase S1" evidence="8">
    <location>
        <begin position="365"/>
        <end position="597"/>
    </location>
</feature>
<dbReference type="GO" id="GO:0006508">
    <property type="term" value="P:proteolysis"/>
    <property type="evidence" value="ECO:0007669"/>
    <property type="project" value="InterPro"/>
</dbReference>
<dbReference type="InterPro" id="IPR000859">
    <property type="entry name" value="CUB_dom"/>
</dbReference>
<dbReference type="CDD" id="cd00041">
    <property type="entry name" value="CUB"/>
    <property type="match status" value="2"/>
</dbReference>
<dbReference type="SUPFAM" id="SSF49854">
    <property type="entry name" value="Spermadhesin, CUB domain"/>
    <property type="match status" value="2"/>
</dbReference>
<keyword evidence="6" id="KW-0812">Transmembrane</keyword>
<feature type="transmembrane region" description="Helical" evidence="6">
    <location>
        <begin position="42"/>
        <end position="59"/>
    </location>
</feature>
<evidence type="ECO:0000259" key="7">
    <source>
        <dbReference type="PROSITE" id="PS01180"/>
    </source>
</evidence>
<dbReference type="Gene3D" id="2.60.120.290">
    <property type="entry name" value="Spermadhesin, CUB domain"/>
    <property type="match status" value="2"/>
</dbReference>
<dbReference type="InterPro" id="IPR009003">
    <property type="entry name" value="Peptidase_S1_PA"/>
</dbReference>
<feature type="region of interest" description="Disordered" evidence="5">
    <location>
        <begin position="73"/>
        <end position="94"/>
    </location>
</feature>
<dbReference type="Pfam" id="PF00089">
    <property type="entry name" value="Trypsin"/>
    <property type="match status" value="1"/>
</dbReference>
<dbReference type="PANTHER" id="PTHR24252">
    <property type="entry name" value="ACROSIN-RELATED"/>
    <property type="match status" value="1"/>
</dbReference>
<dbReference type="InterPro" id="IPR035914">
    <property type="entry name" value="Sperma_CUB_dom_sf"/>
</dbReference>
<evidence type="ECO:0000313" key="10">
    <source>
        <dbReference type="Proteomes" id="UP000440578"/>
    </source>
</evidence>
<dbReference type="SUPFAM" id="SSF50494">
    <property type="entry name" value="Trypsin-like serine proteases"/>
    <property type="match status" value="1"/>
</dbReference>
<dbReference type="PROSITE" id="PS00306">
    <property type="entry name" value="CASEIN_ALPHA_BETA"/>
    <property type="match status" value="1"/>
</dbReference>
<evidence type="ECO:0000256" key="5">
    <source>
        <dbReference type="SAM" id="MobiDB-lite"/>
    </source>
</evidence>
<dbReference type="SMART" id="SM00020">
    <property type="entry name" value="Tryp_SPc"/>
    <property type="match status" value="1"/>
</dbReference>
<keyword evidence="2" id="KW-1015">Disulfide bond</keyword>
<comment type="caution">
    <text evidence="4">Lacks conserved residue(s) required for the propagation of feature annotation.</text>
</comment>
<protein>
    <submittedName>
        <fullName evidence="9">Chymotrypsinogen 2</fullName>
    </submittedName>
</protein>
<comment type="similarity">
    <text evidence="3">Belongs to the peptidase S1 family. CLIP subfamily.</text>
</comment>
<name>A0A6A4W719_AMPAM</name>
<dbReference type="CDD" id="cd00190">
    <property type="entry name" value="Tryp_SPc"/>
    <property type="match status" value="1"/>
</dbReference>
<dbReference type="PROSITE" id="PS50240">
    <property type="entry name" value="TRYPSIN_DOM"/>
    <property type="match status" value="1"/>
</dbReference>